<evidence type="ECO:0000313" key="10">
    <source>
        <dbReference type="EMBL" id="KAK4316986.1"/>
    </source>
</evidence>
<dbReference type="InterPro" id="IPR036055">
    <property type="entry name" value="LDL_receptor-like_sf"/>
</dbReference>
<feature type="transmembrane region" description="Helical" evidence="7">
    <location>
        <begin position="755"/>
        <end position="777"/>
    </location>
</feature>
<dbReference type="EMBL" id="JAWZYT010000961">
    <property type="protein sequence ID" value="KAK4316986.1"/>
    <property type="molecule type" value="Genomic_DNA"/>
</dbReference>
<keyword evidence="11" id="KW-1185">Reference proteome</keyword>
<dbReference type="PROSITE" id="PS01209">
    <property type="entry name" value="LDLRA_1"/>
    <property type="match status" value="1"/>
</dbReference>
<evidence type="ECO:0000256" key="6">
    <source>
        <dbReference type="PROSITE-ProRule" id="PRU00124"/>
    </source>
</evidence>
<dbReference type="InterPro" id="IPR006201">
    <property type="entry name" value="Neur_channel"/>
</dbReference>
<comment type="subcellular location">
    <subcellularLocation>
        <location evidence="1">Membrane</location>
        <topology evidence="1">Multi-pass membrane protein</topology>
    </subcellularLocation>
</comment>
<keyword evidence="3 7" id="KW-1133">Transmembrane helix</keyword>
<dbReference type="Gene3D" id="1.20.58.390">
    <property type="entry name" value="Neurotransmitter-gated ion-channel transmembrane domain"/>
    <property type="match status" value="1"/>
</dbReference>
<feature type="transmembrane region" description="Helical" evidence="7">
    <location>
        <begin position="694"/>
        <end position="714"/>
    </location>
</feature>
<name>A0AAE1UDV3_9EUCA</name>
<feature type="transmembrane region" description="Helical" evidence="7">
    <location>
        <begin position="726"/>
        <end position="743"/>
    </location>
</feature>
<dbReference type="GO" id="GO:0016020">
    <property type="term" value="C:membrane"/>
    <property type="evidence" value="ECO:0007669"/>
    <property type="project" value="UniProtKB-SubCell"/>
</dbReference>
<evidence type="ECO:0000256" key="3">
    <source>
        <dbReference type="ARBA" id="ARBA00022989"/>
    </source>
</evidence>
<evidence type="ECO:0000256" key="7">
    <source>
        <dbReference type="SAM" id="Phobius"/>
    </source>
</evidence>
<dbReference type="SUPFAM" id="SSF63712">
    <property type="entry name" value="Nicotinic receptor ligand binding domain-like"/>
    <property type="match status" value="1"/>
</dbReference>
<dbReference type="InterPro" id="IPR013320">
    <property type="entry name" value="ConA-like_dom_sf"/>
</dbReference>
<feature type="domain" description="Neurotransmitter-gated ion-channel ligand-binding" evidence="9">
    <location>
        <begin position="477"/>
        <end position="639"/>
    </location>
</feature>
<evidence type="ECO:0000256" key="8">
    <source>
        <dbReference type="SAM" id="SignalP"/>
    </source>
</evidence>
<organism evidence="10 11">
    <name type="scientific">Petrolisthes manimaculis</name>
    <dbReference type="NCBI Taxonomy" id="1843537"/>
    <lineage>
        <taxon>Eukaryota</taxon>
        <taxon>Metazoa</taxon>
        <taxon>Ecdysozoa</taxon>
        <taxon>Arthropoda</taxon>
        <taxon>Crustacea</taxon>
        <taxon>Multicrustacea</taxon>
        <taxon>Malacostraca</taxon>
        <taxon>Eumalacostraca</taxon>
        <taxon>Eucarida</taxon>
        <taxon>Decapoda</taxon>
        <taxon>Pleocyemata</taxon>
        <taxon>Anomura</taxon>
        <taxon>Galatheoidea</taxon>
        <taxon>Porcellanidae</taxon>
        <taxon>Petrolisthes</taxon>
    </lineage>
</organism>
<keyword evidence="4 7" id="KW-0472">Membrane</keyword>
<evidence type="ECO:0000313" key="11">
    <source>
        <dbReference type="Proteomes" id="UP001292094"/>
    </source>
</evidence>
<dbReference type="Proteomes" id="UP001292094">
    <property type="component" value="Unassembled WGS sequence"/>
</dbReference>
<accession>A0AAE1UDV3</accession>
<evidence type="ECO:0000259" key="9">
    <source>
        <dbReference type="Pfam" id="PF02931"/>
    </source>
</evidence>
<dbReference type="SUPFAM" id="SSF90112">
    <property type="entry name" value="Neurotransmitter-gated ion-channel transmembrane pore"/>
    <property type="match status" value="1"/>
</dbReference>
<dbReference type="InterPro" id="IPR006202">
    <property type="entry name" value="Neur_chan_lig-bd"/>
</dbReference>
<dbReference type="SUPFAM" id="SSF49899">
    <property type="entry name" value="Concanavalin A-like lectins/glucanases"/>
    <property type="match status" value="1"/>
</dbReference>
<comment type="caution">
    <text evidence="6">Lacks conserved residue(s) required for the propagation of feature annotation.</text>
</comment>
<gene>
    <name evidence="10" type="ORF">Pmani_011887</name>
</gene>
<dbReference type="Gene3D" id="2.70.170.10">
    <property type="entry name" value="Neurotransmitter-gated ion-channel ligand-binding domain"/>
    <property type="match status" value="1"/>
</dbReference>
<evidence type="ECO:0000256" key="5">
    <source>
        <dbReference type="ARBA" id="ARBA00023157"/>
    </source>
</evidence>
<dbReference type="CDD" id="cd00112">
    <property type="entry name" value="LDLa"/>
    <property type="match status" value="1"/>
</dbReference>
<dbReference type="InterPro" id="IPR038050">
    <property type="entry name" value="Neuro_actylchol_rec"/>
</dbReference>
<dbReference type="InterPro" id="IPR002172">
    <property type="entry name" value="LDrepeatLR_classA_rpt"/>
</dbReference>
<evidence type="ECO:0000256" key="4">
    <source>
        <dbReference type="ARBA" id="ARBA00023136"/>
    </source>
</evidence>
<comment type="caution">
    <text evidence="10">The sequence shown here is derived from an EMBL/GenBank/DDBJ whole genome shotgun (WGS) entry which is preliminary data.</text>
</comment>
<feature type="disulfide bond" evidence="6">
    <location>
        <begin position="437"/>
        <end position="449"/>
    </location>
</feature>
<protein>
    <recommendedName>
        <fullName evidence="9">Neurotransmitter-gated ion-channel ligand-binding domain-containing protein</fullName>
    </recommendedName>
</protein>
<feature type="signal peptide" evidence="8">
    <location>
        <begin position="1"/>
        <end position="24"/>
    </location>
</feature>
<dbReference type="PROSITE" id="PS50068">
    <property type="entry name" value="LDLRA_2"/>
    <property type="match status" value="1"/>
</dbReference>
<feature type="chain" id="PRO_5042036221" description="Neurotransmitter-gated ion-channel ligand-binding domain-containing protein" evidence="8">
    <location>
        <begin position="25"/>
        <end position="878"/>
    </location>
</feature>
<keyword evidence="2 7" id="KW-0812">Transmembrane</keyword>
<keyword evidence="5 6" id="KW-1015">Disulfide bond</keyword>
<dbReference type="PANTHER" id="PTHR18945">
    <property type="entry name" value="NEUROTRANSMITTER GATED ION CHANNEL"/>
    <property type="match status" value="1"/>
</dbReference>
<dbReference type="InterPro" id="IPR036719">
    <property type="entry name" value="Neuro-gated_channel_TM_sf"/>
</dbReference>
<dbReference type="GO" id="GO:0004888">
    <property type="term" value="F:transmembrane signaling receptor activity"/>
    <property type="evidence" value="ECO:0007669"/>
    <property type="project" value="InterPro"/>
</dbReference>
<feature type="transmembrane region" description="Helical" evidence="7">
    <location>
        <begin position="839"/>
        <end position="860"/>
    </location>
</feature>
<dbReference type="AlphaFoldDB" id="A0AAE1UDV3"/>
<dbReference type="InterPro" id="IPR036734">
    <property type="entry name" value="Neur_chan_lig-bd_sf"/>
</dbReference>
<dbReference type="GO" id="GO:0005230">
    <property type="term" value="F:extracellular ligand-gated monoatomic ion channel activity"/>
    <property type="evidence" value="ECO:0007669"/>
    <property type="project" value="InterPro"/>
</dbReference>
<dbReference type="InterPro" id="IPR023415">
    <property type="entry name" value="LDLR_class-A_CS"/>
</dbReference>
<evidence type="ECO:0000256" key="1">
    <source>
        <dbReference type="ARBA" id="ARBA00004141"/>
    </source>
</evidence>
<dbReference type="SUPFAM" id="SSF57424">
    <property type="entry name" value="LDL receptor-like module"/>
    <property type="match status" value="1"/>
</dbReference>
<dbReference type="Gene3D" id="2.60.120.200">
    <property type="match status" value="1"/>
</dbReference>
<dbReference type="SMART" id="SM00192">
    <property type="entry name" value="LDLa"/>
    <property type="match status" value="1"/>
</dbReference>
<dbReference type="Pfam" id="PF02931">
    <property type="entry name" value="Neur_chan_LBD"/>
    <property type="match status" value="1"/>
</dbReference>
<reference evidence="10" key="1">
    <citation type="submission" date="2023-11" db="EMBL/GenBank/DDBJ databases">
        <title>Genome assemblies of two species of porcelain crab, Petrolisthes cinctipes and Petrolisthes manimaculis (Anomura: Porcellanidae).</title>
        <authorList>
            <person name="Angst P."/>
        </authorList>
    </citation>
    <scope>NUCLEOTIDE SEQUENCE</scope>
    <source>
        <strain evidence="10">PB745_02</strain>
        <tissue evidence="10">Gill</tissue>
    </source>
</reference>
<keyword evidence="8" id="KW-0732">Signal</keyword>
<dbReference type="Pfam" id="PF00057">
    <property type="entry name" value="Ldl_recept_a"/>
    <property type="match status" value="1"/>
</dbReference>
<dbReference type="Gene3D" id="4.10.400.10">
    <property type="entry name" value="Low-density Lipoprotein Receptor"/>
    <property type="match status" value="1"/>
</dbReference>
<proteinExistence type="predicted"/>
<evidence type="ECO:0000256" key="2">
    <source>
        <dbReference type="ARBA" id="ARBA00022692"/>
    </source>
</evidence>
<feature type="disulfide bond" evidence="6">
    <location>
        <begin position="444"/>
        <end position="462"/>
    </location>
</feature>
<sequence>MTGAWVVPAGVAVLLSVLWSTCSAMPPDYSVVTHSDLALENTTFTMSTWSCWLDCKSKVIVEFQEELRLPYTFCMWVWPLVSSKSQTIFWLLGPNNFIGVPVIEGKVSVSVNDTCPTPFPDAILEQRIWYHLCLTVNPDIITLHYQNFTYTLQVSEMKKCPMQFPEVNNPEFMLGNDKFSGHFSRIRIYDRELTKDEVIDMVECRPGPMDFLSFSNISSHGIVSQSPSDLDGSCNSMSNEFLALFKVCGNLSQAQDSCASKGGRLIIERDGFDKMVDLILRSHDNSDPTIVVWTNETKDEEHAVALSITRDSNNTNNGMYYSPRYSTTSILSVTACLLPTKNTVYFKDDSITMMSMQQFDNKFLLQSMDGHFIFRKRCHELLKEMFDSTNVDVCLVYMNMGMTIEISILDENRGLLGRHSWYYLNSEVPRKITLSMCDMSNFTCDDGQCIPLEDRCDGLSHCRDHSDEGLMCKTIDTLPSSYWKISCPEQEPLVDLLVEVAGINAISLESNSFKVSLIITTSWRDKRLTFLNLQNSTKTLELEDYRKIWVPIINYYNADFADNLNLQSTTKTSVLEQFTVKATTESVPTIMKSYEVMKYRGSETVISRKVQYLFTGSCSYMFFAFPFDTQECYLSITLKGNQKCQPIWNTGDQGVRVLGKASTLSIYSIPYPRFSSSKPEEVKLQFLFNRRFEAYMLTTFMPCVLLCILAHITLTHFQLENFTDRITVTLSLLIVLASLFSQLSSSLPSSAEPKLIDIFFFYCCLRVGTIFIFHSLINRSMNDMQEEVENEDNVARIITGSTGTDTAMNVKMRLAWPPNSKIQKQQRRKFFTPQTINKIGTFFLLMVDALIISLLAFWGVKDHFTKFNNFNTYNVTQE</sequence>